<evidence type="ECO:0000256" key="4">
    <source>
        <dbReference type="ARBA" id="ARBA00022679"/>
    </source>
</evidence>
<dbReference type="PANTHER" id="PTHR23079">
    <property type="entry name" value="RNA-DEPENDENT RNA POLYMERASE"/>
    <property type="match status" value="1"/>
</dbReference>
<evidence type="ECO:0000256" key="7">
    <source>
        <dbReference type="ARBA" id="ARBA00023158"/>
    </source>
</evidence>
<evidence type="ECO:0000256" key="1">
    <source>
        <dbReference type="ARBA" id="ARBA00005762"/>
    </source>
</evidence>
<feature type="domain" description="RDRP core" evidence="10">
    <location>
        <begin position="458"/>
        <end position="1035"/>
    </location>
</feature>
<dbReference type="GO" id="GO:0003968">
    <property type="term" value="F:RNA-directed RNA polymerase activity"/>
    <property type="evidence" value="ECO:0007669"/>
    <property type="project" value="UniProtKB-KW"/>
</dbReference>
<dbReference type="Pfam" id="PF05183">
    <property type="entry name" value="RdRP"/>
    <property type="match status" value="1"/>
</dbReference>
<evidence type="ECO:0000259" key="10">
    <source>
        <dbReference type="Pfam" id="PF05183"/>
    </source>
</evidence>
<dbReference type="InterPro" id="IPR058752">
    <property type="entry name" value="RDRP_C_head"/>
</dbReference>
<keyword evidence="3" id="KW-0696">RNA-directed RNA polymerase</keyword>
<comment type="catalytic activity">
    <reaction evidence="8">
        <text>RNA(n) + a ribonucleoside 5'-triphosphate = RNA(n+1) + diphosphate</text>
        <dbReference type="Rhea" id="RHEA:21248"/>
        <dbReference type="Rhea" id="RHEA-COMP:14527"/>
        <dbReference type="Rhea" id="RHEA-COMP:17342"/>
        <dbReference type="ChEBI" id="CHEBI:33019"/>
        <dbReference type="ChEBI" id="CHEBI:61557"/>
        <dbReference type="ChEBI" id="CHEBI:140395"/>
        <dbReference type="EC" id="2.7.7.48"/>
    </reaction>
</comment>
<dbReference type="EC" id="2.7.7.48" evidence="2"/>
<gene>
    <name evidence="12" type="ORF">EJ06DRAFT_556669</name>
</gene>
<dbReference type="InterPro" id="IPR057596">
    <property type="entry name" value="RDRP_core"/>
</dbReference>
<evidence type="ECO:0000256" key="8">
    <source>
        <dbReference type="ARBA" id="ARBA00048744"/>
    </source>
</evidence>
<dbReference type="Proteomes" id="UP000799640">
    <property type="component" value="Unassembled WGS sequence"/>
</dbReference>
<evidence type="ECO:0000259" key="11">
    <source>
        <dbReference type="Pfam" id="PF26253"/>
    </source>
</evidence>
<evidence type="ECO:0000256" key="9">
    <source>
        <dbReference type="SAM" id="MobiDB-lite"/>
    </source>
</evidence>
<accession>A0A6G1HWQ1</accession>
<evidence type="ECO:0000256" key="2">
    <source>
        <dbReference type="ARBA" id="ARBA00012494"/>
    </source>
</evidence>
<feature type="compositionally biased region" description="Polar residues" evidence="9">
    <location>
        <begin position="1440"/>
        <end position="1450"/>
    </location>
</feature>
<evidence type="ECO:0000256" key="3">
    <source>
        <dbReference type="ARBA" id="ARBA00022484"/>
    </source>
</evidence>
<evidence type="ECO:0000256" key="6">
    <source>
        <dbReference type="ARBA" id="ARBA00022884"/>
    </source>
</evidence>
<dbReference type="PANTHER" id="PTHR23079:SF55">
    <property type="entry name" value="RNA-DIRECTED RNA POLYMERASE"/>
    <property type="match status" value="1"/>
</dbReference>
<dbReference type="SUPFAM" id="SSF54928">
    <property type="entry name" value="RNA-binding domain, RBD"/>
    <property type="match status" value="1"/>
</dbReference>
<evidence type="ECO:0000313" key="13">
    <source>
        <dbReference type="Proteomes" id="UP000799640"/>
    </source>
</evidence>
<dbReference type="Pfam" id="PF26253">
    <property type="entry name" value="RdRP_head"/>
    <property type="match status" value="1"/>
</dbReference>
<reference evidence="12" key="1">
    <citation type="journal article" date="2020" name="Stud. Mycol.">
        <title>101 Dothideomycetes genomes: a test case for predicting lifestyles and emergence of pathogens.</title>
        <authorList>
            <person name="Haridas S."/>
            <person name="Albert R."/>
            <person name="Binder M."/>
            <person name="Bloem J."/>
            <person name="Labutti K."/>
            <person name="Salamov A."/>
            <person name="Andreopoulos B."/>
            <person name="Baker S."/>
            <person name="Barry K."/>
            <person name="Bills G."/>
            <person name="Bluhm B."/>
            <person name="Cannon C."/>
            <person name="Castanera R."/>
            <person name="Culley D."/>
            <person name="Daum C."/>
            <person name="Ezra D."/>
            <person name="Gonzalez J."/>
            <person name="Henrissat B."/>
            <person name="Kuo A."/>
            <person name="Liang C."/>
            <person name="Lipzen A."/>
            <person name="Lutzoni F."/>
            <person name="Magnuson J."/>
            <person name="Mondo S."/>
            <person name="Nolan M."/>
            <person name="Ohm R."/>
            <person name="Pangilinan J."/>
            <person name="Park H.-J."/>
            <person name="Ramirez L."/>
            <person name="Alfaro M."/>
            <person name="Sun H."/>
            <person name="Tritt A."/>
            <person name="Yoshinaga Y."/>
            <person name="Zwiers L.-H."/>
            <person name="Turgeon B."/>
            <person name="Goodwin S."/>
            <person name="Spatafora J."/>
            <person name="Crous P."/>
            <person name="Grigoriev I."/>
        </authorList>
    </citation>
    <scope>NUCLEOTIDE SEQUENCE</scope>
    <source>
        <strain evidence="12">CBS 262.69</strain>
    </source>
</reference>
<dbReference type="GO" id="GO:0030422">
    <property type="term" value="P:siRNA processing"/>
    <property type="evidence" value="ECO:0007669"/>
    <property type="project" value="TreeGrafter"/>
</dbReference>
<keyword evidence="13" id="KW-1185">Reference proteome</keyword>
<feature type="region of interest" description="Disordered" evidence="9">
    <location>
        <begin position="1432"/>
        <end position="1451"/>
    </location>
</feature>
<feature type="region of interest" description="Disordered" evidence="9">
    <location>
        <begin position="1294"/>
        <end position="1323"/>
    </location>
</feature>
<comment type="similarity">
    <text evidence="1">Belongs to the RdRP family.</text>
</comment>
<proteinExistence type="inferred from homology"/>
<dbReference type="OrthoDB" id="6513042at2759"/>
<keyword evidence="6" id="KW-0694">RNA-binding</keyword>
<keyword evidence="5" id="KW-0548">Nucleotidyltransferase</keyword>
<dbReference type="InterPro" id="IPR035979">
    <property type="entry name" value="RBD_domain_sf"/>
</dbReference>
<dbReference type="CDD" id="cd00590">
    <property type="entry name" value="RRM_SF"/>
    <property type="match status" value="1"/>
</dbReference>
<sequence>MENHGATTTALEDPNFSWRDDYVSRWIHAIQSADARSNFMQGPGESRDWVELKIRVSRFPPWLTTWELYRMFSFFGEVSKIDLQTKLGAVEGQAVVFFCPPPKYPIWEMSIEVPRPEGGVDKIITTLLPKPRSFYHTSPVDPTRYYKERMTLDGQALQLGIMHSESAMMVMKVIPRTSQTPVSFLLNLLRREIEITFPLKDPFGDADSTIMDTFIIRVPLAKLERIYECGNDDTMALIIPLSMPPEYYRKTHDVKATHDEVSTWWSSHRTWLRQTNPENEASAPLGLRKDGATLDLGRWITYRLEFPMSKEFKNLFGAVKMALADYNVMVISNDQKSIRVLSRKDTTIWRMLDLPAASGGSHVSLFESMVHGVKGLSFAVRYQLEVCMSHGLVHEVNVTENFLRRLTQMDPERATAVLEAVADGKRRFFNPMDIFELPAVSFKKKIPPYCELVRSAIVTPTTLYFATPVLETSNRVTRWYASCQDRFLRVKFTDELNNGRLNSRDDDSHNKVYSRIIAAMKQGIRVGHRTYEFLAFGNSQFREHGAYFFSPTAELTLEDMRQRLGDLTDLKVPAKFCARLGQNFSTTRAINTKVTVDDSLDDVERNGHCFTDGVGQISTHLAAVISTELNLVTTDQQPPSLFQFRLGGCKGVLAVEPHIPENHVRIRPSQYKFPAVHQGLEIIRSSHFVSASLNRQIILVLSALGVPDDIFLNKLDDLLQNLNYSLVDQNLALSMMQKYVDFNRSTLMLASMILDGFMTSKEPFMMSMLELWRSWSIKYLKEKAKILVDKGAFLLGCVDETATLQGHFDHNRTTPHAPIDERVASLPEIFLKVDSGRDGEYEVIEGLCILARNPSLYPGDIRVVRAVDNPLLHHLKNVVVLPQTGDRDLGNMCSGGDLDGDDYIVIWDEDLLPEEWNHPAMDFTPPKPTPLDRNVTVDDIIEFFVTYMKNDRLPMIAHSHLATADASDFGVKDQKCTELAQLHSCAVDYPKSGIPAIIPRHLRPRMWPHFMEKRHIALEQQYHSKTVLGKLYDAVERVSFTPVYDTPFDGRILEAYKLDQKTLDAAGSVKIRYDASVRRVMAQHGVETEFEIFSAFVLSHNTERQDYTFAEELGRIMGHIRDRFREEVIEKAGGKEWSKLAPFIVAMYTVTAEEVQAATAKVSAWDRIVAENEEKTAEKERKSKQMPFMSFPWIFDKELGRIANGICESPGEDLMRHVVPKHMARSSLTLNGGGEIETDTGVTECGGVLKLFGDAKTAQGADAQDVHSQLVTIVDELHGAHSAEETRQLVAPFRSKKEINRNASTETPRRKSSGFGVLKPGDENVAFRQMTSRKPSKVSLASSFKSDASTGCTSHDSEVVATESPTYGESSQVLIDFSAPLFASTEDPCQPRTASRNSWLHEVAGPDEATHSSHPTSGSHCAARRGSLASIDELDPLSTPPSMTDSNLLLGSSFSAAPAPAGATPSARVQGSAPRRPINLMDEELEAAPDLPVISVTSPTDYDYPFTPTAPPLRGRNPLPKPRGLAENIPVRISASSTVVNGSRASNTQLIELGTAPDQDFSDRVREARANAGYGSAASRLGSLLD</sequence>
<feature type="domain" description="RDRP C-terminal head" evidence="11">
    <location>
        <begin position="1063"/>
        <end position="1203"/>
    </location>
</feature>
<evidence type="ECO:0000313" key="12">
    <source>
        <dbReference type="EMBL" id="KAF2400341.1"/>
    </source>
</evidence>
<dbReference type="InterPro" id="IPR007855">
    <property type="entry name" value="RDRP"/>
</dbReference>
<keyword evidence="7" id="KW-0943">RNA-mediated gene silencing</keyword>
<name>A0A6G1HWQ1_9PEZI</name>
<organism evidence="12 13">
    <name type="scientific">Trichodelitschia bisporula</name>
    <dbReference type="NCBI Taxonomy" id="703511"/>
    <lineage>
        <taxon>Eukaryota</taxon>
        <taxon>Fungi</taxon>
        <taxon>Dikarya</taxon>
        <taxon>Ascomycota</taxon>
        <taxon>Pezizomycotina</taxon>
        <taxon>Dothideomycetes</taxon>
        <taxon>Dothideomycetes incertae sedis</taxon>
        <taxon>Phaeotrichales</taxon>
        <taxon>Phaeotrichaceae</taxon>
        <taxon>Trichodelitschia</taxon>
    </lineage>
</organism>
<evidence type="ECO:0000256" key="5">
    <source>
        <dbReference type="ARBA" id="ARBA00022695"/>
    </source>
</evidence>
<dbReference type="EMBL" id="ML996695">
    <property type="protein sequence ID" value="KAF2400341.1"/>
    <property type="molecule type" value="Genomic_DNA"/>
</dbReference>
<dbReference type="GO" id="GO:0003723">
    <property type="term" value="F:RNA binding"/>
    <property type="evidence" value="ECO:0007669"/>
    <property type="project" value="UniProtKB-KW"/>
</dbReference>
<dbReference type="GO" id="GO:0031380">
    <property type="term" value="C:nuclear RNA-directed RNA polymerase complex"/>
    <property type="evidence" value="ECO:0007669"/>
    <property type="project" value="TreeGrafter"/>
</dbReference>
<keyword evidence="4" id="KW-0808">Transferase</keyword>
<protein>
    <recommendedName>
        <fullName evidence="2">RNA-directed RNA polymerase</fullName>
        <ecNumber evidence="2">2.7.7.48</ecNumber>
    </recommendedName>
</protein>